<dbReference type="SMART" id="SM00181">
    <property type="entry name" value="EGF"/>
    <property type="match status" value="3"/>
</dbReference>
<name>A0A7M5VAY6_9CNID</name>
<dbReference type="SUPFAM" id="SSF57196">
    <property type="entry name" value="EGF/Laminin"/>
    <property type="match status" value="1"/>
</dbReference>
<keyword evidence="4 8" id="KW-1133">Transmembrane helix</keyword>
<feature type="compositionally biased region" description="Basic and acidic residues" evidence="7">
    <location>
        <begin position="1179"/>
        <end position="1193"/>
    </location>
</feature>
<evidence type="ECO:0000256" key="3">
    <source>
        <dbReference type="ARBA" id="ARBA00022737"/>
    </source>
</evidence>
<feature type="signal peptide" evidence="9">
    <location>
        <begin position="1"/>
        <end position="20"/>
    </location>
</feature>
<feature type="region of interest" description="Disordered" evidence="7">
    <location>
        <begin position="1159"/>
        <end position="1203"/>
    </location>
</feature>
<dbReference type="PROSITE" id="PS01187">
    <property type="entry name" value="EGF_CA"/>
    <property type="match status" value="1"/>
</dbReference>
<dbReference type="OrthoDB" id="5963868at2759"/>
<dbReference type="Proteomes" id="UP000594262">
    <property type="component" value="Unplaced"/>
</dbReference>
<dbReference type="InterPro" id="IPR000742">
    <property type="entry name" value="EGF"/>
</dbReference>
<dbReference type="PROSITE" id="PS00010">
    <property type="entry name" value="ASX_HYDROXYL"/>
    <property type="match status" value="1"/>
</dbReference>
<keyword evidence="2 8" id="KW-0812">Transmembrane</keyword>
<dbReference type="SMART" id="SM00112">
    <property type="entry name" value="CA"/>
    <property type="match status" value="3"/>
</dbReference>
<dbReference type="RefSeq" id="XP_066924252.1">
    <property type="nucleotide sequence ID" value="XM_067068151.1"/>
</dbReference>
<dbReference type="Gene3D" id="2.60.40.60">
    <property type="entry name" value="Cadherins"/>
    <property type="match status" value="3"/>
</dbReference>
<evidence type="ECO:0000256" key="2">
    <source>
        <dbReference type="ARBA" id="ARBA00022692"/>
    </source>
</evidence>
<dbReference type="PANTHER" id="PTHR24026:SF126">
    <property type="entry name" value="PROTOCADHERIN FAT 4"/>
    <property type="match status" value="1"/>
</dbReference>
<dbReference type="CDD" id="cd11304">
    <property type="entry name" value="Cadherin_repeat"/>
    <property type="match status" value="3"/>
</dbReference>
<keyword evidence="8" id="KW-0472">Membrane</keyword>
<dbReference type="GO" id="GO:0005886">
    <property type="term" value="C:plasma membrane"/>
    <property type="evidence" value="ECO:0007669"/>
    <property type="project" value="UniProtKB-SubCell"/>
</dbReference>
<dbReference type="Gene3D" id="2.10.25.10">
    <property type="entry name" value="Laminin"/>
    <property type="match status" value="1"/>
</dbReference>
<feature type="transmembrane region" description="Helical" evidence="8">
    <location>
        <begin position="977"/>
        <end position="999"/>
    </location>
</feature>
<sequence length="1203" mass="134854">MKIVLGILFVLCTCFDNVDACLRCDQDTWSKWTTTITCQEKDGDACNKVITLRRTKFFACRDSGCWREFKEEPCERCEQQCSRGVCSCDAGYKTDPANRLNCLDVDECLTNNGGCQQTCNNTLGSFDCSCRKGYQVSTTDNKKCSPLLCPTINHGVCPQDSYKDQGGVVCENVINQCTDNLFYKSQCDFKCRKGFGLAKISRIASRSNFAQYINESDFTSVFRSTTCDLDQYDKVKWSVDSTNDYYCRRLNDAPRDLRLKKETIKEYDPPNKIAGNILSYDEQPNVKYSIENTASNMFYIFGNEIKTSQTFKLKDMASNKIQVKIRATDSQEPKLYVEKTFEIDIQNVNDAPVDIEISNTQFNDLTKVGDTVGLLTAKDYDDKPIVRSGNFKWTLLQNPGNHFKIVNNALILEKLFQEKDKDFDVKIKIQCTDNDATDPKSSSIEITLFHQNSNHPVKITSPNITIIAESTAPGTVVGQLRVADAEGDQLTITDLSDPKTKAKFNLNDAKCSVKNGTNNCVSDIVLTSALDFEDTTSYIMKVGAVDEHKEESEIQFTLSVGNVDEKPVITFQQLSSVPETSSEGFLIGSISVTDPENNVKSCSILDSQSPFNIRQYNIILKNKLNFEKKNSYVLNVECEDDTGLKSQSQATVYLEDINETPENPCAWATPPKIDPKTAIDDEVKDAILTSMDPDNLVERKQAITYALKNAESVPFIIKDNKFFVSKELSPKEVYTLQVTVSDDGKLKKRDSSNIFQNHQDTPVSKTYSCIITTKDSSPCKSYQVYKDRVCACPEPLTGFLCDRDPSRCEPTNPCPSATICSKLVASPEKCIAKDYQLSMLLSISSNKLSDAGYKHKLETYISDILNGDQGTKTLTNLDGSKRKRRSSTENNYYVQIGEFSSPKGQSYIKFIPYNINNNYALTNNSKLCPKFENTDVRCVNKQDCAILETVNEPCIPVKGGNVGTPPKVESPKDEPALYTYIVPILVVLVLAIVIVFLLYKRRNRPIKKELDHPVVFNNFTNNLSTNENGGQTAEEIERNRRTVNINDFDNQVFKPTNNSFVYDNPIHGLNQRIDPSTVNHRENRAFVEDPEQQTTDNKKPDNGSIGNPLYASIGKSANNPLYQPSFKCKGKLTDQPTVVDLSEEEKAKNKEYALVEDIIEAPSKPIRRGGSLNVYDPSMDDKTNNKDYKKSNIDDGDGGESNA</sequence>
<evidence type="ECO:0000256" key="4">
    <source>
        <dbReference type="ARBA" id="ARBA00022989"/>
    </source>
</evidence>
<dbReference type="PROSITE" id="PS50268">
    <property type="entry name" value="CADHERIN_2"/>
    <property type="match status" value="3"/>
</dbReference>
<evidence type="ECO:0000256" key="6">
    <source>
        <dbReference type="PROSITE-ProRule" id="PRU00043"/>
    </source>
</evidence>
<protein>
    <recommendedName>
        <fullName evidence="10">Cadherin domain-containing protein</fullName>
    </recommendedName>
</protein>
<feature type="chain" id="PRO_5029601421" description="Cadherin domain-containing protein" evidence="9">
    <location>
        <begin position="21"/>
        <end position="1203"/>
    </location>
</feature>
<dbReference type="InterPro" id="IPR000152">
    <property type="entry name" value="EGF-type_Asp/Asn_hydroxyl_site"/>
</dbReference>
<evidence type="ECO:0000313" key="12">
    <source>
        <dbReference type="Proteomes" id="UP000594262"/>
    </source>
</evidence>
<feature type="region of interest" description="Disordered" evidence="7">
    <location>
        <begin position="1085"/>
        <end position="1112"/>
    </location>
</feature>
<keyword evidence="12" id="KW-1185">Reference proteome</keyword>
<evidence type="ECO:0000256" key="7">
    <source>
        <dbReference type="SAM" id="MobiDB-lite"/>
    </source>
</evidence>
<dbReference type="SMART" id="SM00179">
    <property type="entry name" value="EGF_CA"/>
    <property type="match status" value="1"/>
</dbReference>
<proteinExistence type="predicted"/>
<evidence type="ECO:0000256" key="1">
    <source>
        <dbReference type="ARBA" id="ARBA00022536"/>
    </source>
</evidence>
<dbReference type="GO" id="GO:0007156">
    <property type="term" value="P:homophilic cell adhesion via plasma membrane adhesion molecules"/>
    <property type="evidence" value="ECO:0007669"/>
    <property type="project" value="InterPro"/>
</dbReference>
<evidence type="ECO:0000256" key="8">
    <source>
        <dbReference type="SAM" id="Phobius"/>
    </source>
</evidence>
<dbReference type="InterPro" id="IPR015919">
    <property type="entry name" value="Cadherin-like_sf"/>
</dbReference>
<dbReference type="CDD" id="cd00054">
    <property type="entry name" value="EGF_CA"/>
    <property type="match status" value="1"/>
</dbReference>
<keyword evidence="3" id="KW-0677">Repeat</keyword>
<dbReference type="InterPro" id="IPR002126">
    <property type="entry name" value="Cadherin-like_dom"/>
</dbReference>
<feature type="compositionally biased region" description="Acidic residues" evidence="7">
    <location>
        <begin position="1194"/>
        <end position="1203"/>
    </location>
</feature>
<dbReference type="PANTHER" id="PTHR24026">
    <property type="entry name" value="FAT ATYPICAL CADHERIN-RELATED"/>
    <property type="match status" value="1"/>
</dbReference>
<feature type="domain" description="Cadherin" evidence="10">
    <location>
        <begin position="576"/>
        <end position="673"/>
    </location>
</feature>
<dbReference type="GeneID" id="136811527"/>
<keyword evidence="6" id="KW-0106">Calcium</keyword>
<dbReference type="SUPFAM" id="SSF49313">
    <property type="entry name" value="Cadherin-like"/>
    <property type="match status" value="2"/>
</dbReference>
<evidence type="ECO:0000313" key="11">
    <source>
        <dbReference type="EnsemblMetazoa" id="CLYHEMP007144.1"/>
    </source>
</evidence>
<evidence type="ECO:0000259" key="10">
    <source>
        <dbReference type="PROSITE" id="PS50268"/>
    </source>
</evidence>
<evidence type="ECO:0000256" key="9">
    <source>
        <dbReference type="SAM" id="SignalP"/>
    </source>
</evidence>
<feature type="domain" description="Cadherin" evidence="10">
    <location>
        <begin position="263"/>
        <end position="354"/>
    </location>
</feature>
<evidence type="ECO:0000256" key="5">
    <source>
        <dbReference type="ARBA" id="ARBA00023157"/>
    </source>
</evidence>
<dbReference type="InterPro" id="IPR001881">
    <property type="entry name" value="EGF-like_Ca-bd_dom"/>
</dbReference>
<keyword evidence="5" id="KW-1015">Disulfide bond</keyword>
<keyword evidence="1" id="KW-0245">EGF-like domain</keyword>
<dbReference type="FunFam" id="2.10.25.10:FF:000240">
    <property type="entry name" value="Vitamin K-dependent protein S"/>
    <property type="match status" value="1"/>
</dbReference>
<accession>A0A7M5VAY6</accession>
<feature type="domain" description="Cadherin" evidence="10">
    <location>
        <begin position="459"/>
        <end position="569"/>
    </location>
</feature>
<dbReference type="InterPro" id="IPR018097">
    <property type="entry name" value="EGF_Ca-bd_CS"/>
</dbReference>
<dbReference type="Pfam" id="PF14670">
    <property type="entry name" value="FXa_inhibition"/>
    <property type="match status" value="1"/>
</dbReference>
<keyword evidence="9" id="KW-0732">Signal</keyword>
<organism evidence="11 12">
    <name type="scientific">Clytia hemisphaerica</name>
    <dbReference type="NCBI Taxonomy" id="252671"/>
    <lineage>
        <taxon>Eukaryota</taxon>
        <taxon>Metazoa</taxon>
        <taxon>Cnidaria</taxon>
        <taxon>Hydrozoa</taxon>
        <taxon>Hydroidolina</taxon>
        <taxon>Leptothecata</taxon>
        <taxon>Obeliida</taxon>
        <taxon>Clytiidae</taxon>
        <taxon>Clytia</taxon>
    </lineage>
</organism>
<dbReference type="GO" id="GO:0005509">
    <property type="term" value="F:calcium ion binding"/>
    <property type="evidence" value="ECO:0007669"/>
    <property type="project" value="UniProtKB-UniRule"/>
</dbReference>
<dbReference type="AlphaFoldDB" id="A0A7M5VAY6"/>
<dbReference type="EnsemblMetazoa" id="CLYHEMT007144.1">
    <property type="protein sequence ID" value="CLYHEMP007144.1"/>
    <property type="gene ID" value="CLYHEMG007144"/>
</dbReference>
<reference evidence="11" key="1">
    <citation type="submission" date="2021-01" db="UniProtKB">
        <authorList>
            <consortium name="EnsemblMetazoa"/>
        </authorList>
    </citation>
    <scope>IDENTIFICATION</scope>
</reference>